<dbReference type="GO" id="GO:0031012">
    <property type="term" value="C:extracellular matrix"/>
    <property type="evidence" value="ECO:0007669"/>
    <property type="project" value="TreeGrafter"/>
</dbReference>
<evidence type="ECO:0000313" key="2">
    <source>
        <dbReference type="EMBL" id="CAC5394341.1"/>
    </source>
</evidence>
<keyword evidence="3" id="KW-1185">Reference proteome</keyword>
<dbReference type="Gene3D" id="3.60.10.10">
    <property type="entry name" value="Endonuclease/exonuclease/phosphatase"/>
    <property type="match status" value="1"/>
</dbReference>
<dbReference type="GO" id="GO:0007508">
    <property type="term" value="P:larval heart development"/>
    <property type="evidence" value="ECO:0007669"/>
    <property type="project" value="TreeGrafter"/>
</dbReference>
<feature type="domain" description="Endonuclease/exonuclease/phosphatase" evidence="1">
    <location>
        <begin position="126"/>
        <end position="266"/>
    </location>
</feature>
<dbReference type="OrthoDB" id="6099737at2759"/>
<dbReference type="AlphaFoldDB" id="A0A6J8CFA4"/>
<name>A0A6J8CFA4_MYTCO</name>
<gene>
    <name evidence="2" type="ORF">MCOR_29096</name>
</gene>
<dbReference type="GO" id="GO:0061343">
    <property type="term" value="P:cell adhesion involved in heart morphogenesis"/>
    <property type="evidence" value="ECO:0007669"/>
    <property type="project" value="TreeGrafter"/>
</dbReference>
<dbReference type="PANTHER" id="PTHR33395">
    <property type="entry name" value="TRANSCRIPTASE, PUTATIVE-RELATED-RELATED"/>
    <property type="match status" value="1"/>
</dbReference>
<reference evidence="2 3" key="1">
    <citation type="submission" date="2020-06" db="EMBL/GenBank/DDBJ databases">
        <authorList>
            <person name="Li R."/>
            <person name="Bekaert M."/>
        </authorList>
    </citation>
    <scope>NUCLEOTIDE SEQUENCE [LARGE SCALE GENOMIC DNA]</scope>
    <source>
        <strain evidence="3">wild</strain>
    </source>
</reference>
<dbReference type="InterPro" id="IPR036691">
    <property type="entry name" value="Endo/exonu/phosph_ase_sf"/>
</dbReference>
<sequence>MDNFVLRNGEIVPGLISTDGVHLTQAGTEKLIDNINRVIKIRSASVNLSNCICNLRPSTNDSKSCTNGNKYQSEVSIIKNDQNASDQENINTRNYNMYGHSEKGIKLTCHNVQHILPKIDEIRSNFESLGKTQRPDIIGMCETFLNTKKCKRDSNEINIPGYSNERKDRENSKGGGWIVYFDNDIKYERMTLLESENIETVWFKIFPKHKESFLLCFVYRPPNSQTSWYTNFENEVVNGLSINDNILLMGDFNIDCWKPLPSKWLSFIKTYGLHQMGHTVKHGLANINMPCGRGKKPHIATQKRKGEAIKINEKALTYLDDHDQPKFPAPSPPDGGYIIYFLKDCDNKVSRCYG</sequence>
<dbReference type="SUPFAM" id="SSF56219">
    <property type="entry name" value="DNase I-like"/>
    <property type="match status" value="1"/>
</dbReference>
<evidence type="ECO:0000259" key="1">
    <source>
        <dbReference type="Pfam" id="PF03372"/>
    </source>
</evidence>
<dbReference type="GO" id="GO:0003824">
    <property type="term" value="F:catalytic activity"/>
    <property type="evidence" value="ECO:0007669"/>
    <property type="project" value="InterPro"/>
</dbReference>
<protein>
    <recommendedName>
        <fullName evidence="1">Endonuclease/exonuclease/phosphatase domain-containing protein</fullName>
    </recommendedName>
</protein>
<dbReference type="Proteomes" id="UP000507470">
    <property type="component" value="Unassembled WGS sequence"/>
</dbReference>
<dbReference type="PANTHER" id="PTHR33395:SF22">
    <property type="entry name" value="REVERSE TRANSCRIPTASE DOMAIN-CONTAINING PROTEIN"/>
    <property type="match status" value="1"/>
</dbReference>
<dbReference type="Pfam" id="PF03372">
    <property type="entry name" value="Exo_endo_phos"/>
    <property type="match status" value="1"/>
</dbReference>
<organism evidence="2 3">
    <name type="scientific">Mytilus coruscus</name>
    <name type="common">Sea mussel</name>
    <dbReference type="NCBI Taxonomy" id="42192"/>
    <lineage>
        <taxon>Eukaryota</taxon>
        <taxon>Metazoa</taxon>
        <taxon>Spiralia</taxon>
        <taxon>Lophotrochozoa</taxon>
        <taxon>Mollusca</taxon>
        <taxon>Bivalvia</taxon>
        <taxon>Autobranchia</taxon>
        <taxon>Pteriomorphia</taxon>
        <taxon>Mytilida</taxon>
        <taxon>Mytiloidea</taxon>
        <taxon>Mytilidae</taxon>
        <taxon>Mytilinae</taxon>
        <taxon>Mytilus</taxon>
    </lineage>
</organism>
<evidence type="ECO:0000313" key="3">
    <source>
        <dbReference type="Proteomes" id="UP000507470"/>
    </source>
</evidence>
<dbReference type="InterPro" id="IPR005135">
    <property type="entry name" value="Endo/exonuclease/phosphatase"/>
</dbReference>
<accession>A0A6J8CFA4</accession>
<dbReference type="EMBL" id="CACVKT020005279">
    <property type="protein sequence ID" value="CAC5394341.1"/>
    <property type="molecule type" value="Genomic_DNA"/>
</dbReference>
<proteinExistence type="predicted"/>